<evidence type="ECO:0000256" key="1">
    <source>
        <dbReference type="ARBA" id="ARBA00004418"/>
    </source>
</evidence>
<keyword evidence="4 5" id="KW-0574">Periplasm</keyword>
<keyword evidence="8" id="KW-1185">Reference proteome</keyword>
<keyword evidence="5" id="KW-0131">Cell cycle</keyword>
<dbReference type="GO" id="GO:0042597">
    <property type="term" value="C:periplasmic space"/>
    <property type="evidence" value="ECO:0007669"/>
    <property type="project" value="UniProtKB-SubCell"/>
</dbReference>
<dbReference type="InterPro" id="IPR007195">
    <property type="entry name" value="TolB_N"/>
</dbReference>
<organism evidence="7 8">
    <name type="scientific">Litorivicinus lipolyticus</name>
    <dbReference type="NCBI Taxonomy" id="418701"/>
    <lineage>
        <taxon>Bacteria</taxon>
        <taxon>Pseudomonadati</taxon>
        <taxon>Pseudomonadota</taxon>
        <taxon>Gammaproteobacteria</taxon>
        <taxon>Oceanospirillales</taxon>
        <taxon>Litorivicinaceae</taxon>
        <taxon>Litorivicinus</taxon>
    </lineage>
</organism>
<dbReference type="InterPro" id="IPR011042">
    <property type="entry name" value="6-blade_b-propeller_TolB-like"/>
</dbReference>
<dbReference type="OrthoDB" id="9802240at2"/>
<dbReference type="KEGG" id="llp:GH975_05170"/>
<evidence type="ECO:0000313" key="7">
    <source>
        <dbReference type="EMBL" id="QGG80002.1"/>
    </source>
</evidence>
<dbReference type="NCBIfam" id="TIGR02800">
    <property type="entry name" value="propeller_TolB"/>
    <property type="match status" value="1"/>
</dbReference>
<proteinExistence type="inferred from homology"/>
<dbReference type="PANTHER" id="PTHR36842:SF1">
    <property type="entry name" value="PROTEIN TOLB"/>
    <property type="match status" value="1"/>
</dbReference>
<reference evidence="7 8" key="1">
    <citation type="submission" date="2019-11" db="EMBL/GenBank/DDBJ databases">
        <authorList>
            <person name="Khan S.A."/>
            <person name="Jeon C.O."/>
            <person name="Chun B.H."/>
        </authorList>
    </citation>
    <scope>NUCLEOTIDE SEQUENCE [LARGE SCALE GENOMIC DNA]</scope>
    <source>
        <strain evidence="7 8">IMCC 1097</strain>
    </source>
</reference>
<evidence type="ECO:0000256" key="3">
    <source>
        <dbReference type="ARBA" id="ARBA00022729"/>
    </source>
</evidence>
<dbReference type="SUPFAM" id="SSF69304">
    <property type="entry name" value="Tricorn protease N-terminal domain"/>
    <property type="match status" value="1"/>
</dbReference>
<dbReference type="AlphaFoldDB" id="A0A5Q2QCH7"/>
<feature type="domain" description="TolB N-terminal" evidence="6">
    <location>
        <begin position="19"/>
        <end position="121"/>
    </location>
</feature>
<sequence>MKHWIWALLLPAMVARAELVIEITEGVDDPIPVAFVPFEYTGAGALPLELADLLERNLERTGQFEGTARENMLSRPARGSDVVFRDWRLLESEYLLIGQVEPEGEGLIVTFELFDVFGQASLLRARVPGNAAQLRDIGHYISDLVYEKLTGNRGVFSTKLAYVTVERRSEKDQTFRLIYSDADGGRPQVIFESPEPIMSPTWSPEGGRIAYVSYASRRSAIYIQELGTGRQTKVADYEGQNTAPSFSPDGRRLAFVSSKDGNPEIYIKNLSNQRLLRVTRNAAIDTEPRFSADGDRLLFTSTRAGNPHVYEVDVAEGKSQRLTYEGRYNSNASYLPDSDDIVFVHQFDRDYQVAIQSKATGAIQVLTASGLDESPSPAPNGQLIVYATSSGGKGVLGLTSVDGSVRSLIPSTAGDVREPAWSPYLN</sequence>
<evidence type="ECO:0000256" key="5">
    <source>
        <dbReference type="HAMAP-Rule" id="MF_00671"/>
    </source>
</evidence>
<dbReference type="RefSeq" id="WP_153713506.1">
    <property type="nucleotide sequence ID" value="NZ_CP045871.1"/>
</dbReference>
<name>A0A5Q2QCH7_9GAMM</name>
<keyword evidence="3 5" id="KW-0732">Signal</keyword>
<dbReference type="SUPFAM" id="SSF52964">
    <property type="entry name" value="TolB, N-terminal domain"/>
    <property type="match status" value="1"/>
</dbReference>
<dbReference type="Pfam" id="PF04052">
    <property type="entry name" value="TolB_N"/>
    <property type="match status" value="1"/>
</dbReference>
<accession>A0A5Q2QCH7</accession>
<dbReference type="HAMAP" id="MF_00671">
    <property type="entry name" value="TolB"/>
    <property type="match status" value="1"/>
</dbReference>
<comment type="subcellular location">
    <subcellularLocation>
        <location evidence="1 5">Periplasm</location>
    </subcellularLocation>
</comment>
<dbReference type="InterPro" id="IPR011659">
    <property type="entry name" value="WD40"/>
</dbReference>
<dbReference type="GO" id="GO:0051301">
    <property type="term" value="P:cell division"/>
    <property type="evidence" value="ECO:0007669"/>
    <property type="project" value="UniProtKB-UniRule"/>
</dbReference>
<dbReference type="GO" id="GO:0017038">
    <property type="term" value="P:protein import"/>
    <property type="evidence" value="ECO:0007669"/>
    <property type="project" value="InterPro"/>
</dbReference>
<dbReference type="Gene3D" id="2.120.10.30">
    <property type="entry name" value="TolB, C-terminal domain"/>
    <property type="match status" value="1"/>
</dbReference>
<evidence type="ECO:0000259" key="6">
    <source>
        <dbReference type="Pfam" id="PF04052"/>
    </source>
</evidence>
<comment type="similarity">
    <text evidence="2 5">Belongs to the TolB family.</text>
</comment>
<keyword evidence="5" id="KW-0132">Cell division</keyword>
<protein>
    <recommendedName>
        <fullName evidence="5">Tol-Pal system protein TolB</fullName>
    </recommendedName>
</protein>
<dbReference type="EMBL" id="CP045871">
    <property type="protein sequence ID" value="QGG80002.1"/>
    <property type="molecule type" value="Genomic_DNA"/>
</dbReference>
<evidence type="ECO:0000313" key="8">
    <source>
        <dbReference type="Proteomes" id="UP000388235"/>
    </source>
</evidence>
<comment type="function">
    <text evidence="5">Part of the Tol-Pal system, which plays a role in outer membrane invagination during cell division and is important for maintaining outer membrane integrity.</text>
</comment>
<evidence type="ECO:0000256" key="4">
    <source>
        <dbReference type="ARBA" id="ARBA00022764"/>
    </source>
</evidence>
<dbReference type="Gene3D" id="3.40.50.10070">
    <property type="entry name" value="TolB, N-terminal domain"/>
    <property type="match status" value="1"/>
</dbReference>
<evidence type="ECO:0000256" key="2">
    <source>
        <dbReference type="ARBA" id="ARBA00009820"/>
    </source>
</evidence>
<dbReference type="InterPro" id="IPR014167">
    <property type="entry name" value="Tol-Pal_TolB"/>
</dbReference>
<dbReference type="Proteomes" id="UP000388235">
    <property type="component" value="Chromosome"/>
</dbReference>
<dbReference type="PANTHER" id="PTHR36842">
    <property type="entry name" value="PROTEIN TOLB HOMOLOG"/>
    <property type="match status" value="1"/>
</dbReference>
<gene>
    <name evidence="5 7" type="primary">tolB</name>
    <name evidence="7" type="ORF">GH975_05170</name>
</gene>
<dbReference type="Pfam" id="PF07676">
    <property type="entry name" value="PD40"/>
    <property type="match status" value="4"/>
</dbReference>
<comment type="subunit">
    <text evidence="5">The Tol-Pal system is composed of five core proteins: the inner membrane proteins TolA, TolQ and TolR, the periplasmic protein TolB and the outer membrane protein Pal. They form a network linking the inner and outer membranes and the peptidoglycan layer.</text>
</comment>